<dbReference type="RefSeq" id="WP_007308864.1">
    <property type="nucleotide sequence ID" value="NZ_AESD01000026.1"/>
</dbReference>
<organism evidence="2 3">
    <name type="scientific">Crocosphaera watsonii WH 0003</name>
    <dbReference type="NCBI Taxonomy" id="423471"/>
    <lineage>
        <taxon>Bacteria</taxon>
        <taxon>Bacillati</taxon>
        <taxon>Cyanobacteriota</taxon>
        <taxon>Cyanophyceae</taxon>
        <taxon>Oscillatoriophycideae</taxon>
        <taxon>Chroococcales</taxon>
        <taxon>Aphanothecaceae</taxon>
        <taxon>Crocosphaera</taxon>
    </lineage>
</organism>
<dbReference type="EMBL" id="AESD01000026">
    <property type="protein sequence ID" value="EHJ15157.1"/>
    <property type="molecule type" value="Genomic_DNA"/>
</dbReference>
<dbReference type="AlphaFoldDB" id="G5IY29"/>
<reference evidence="2 3" key="1">
    <citation type="journal article" date="2011" name="Front. Microbiol.">
        <title>Two Strains of Crocosphaera watsonii with Highly Conserved Genomes are Distinguished by Strain-Specific Features.</title>
        <authorList>
            <person name="Bench S.R."/>
            <person name="Ilikchyan I.N."/>
            <person name="Tripp H.J."/>
            <person name="Zehr J.P."/>
        </authorList>
    </citation>
    <scope>NUCLEOTIDE SEQUENCE [LARGE SCALE GENOMIC DNA]</scope>
    <source>
        <strain evidence="2 3">WH 0003</strain>
    </source>
</reference>
<feature type="compositionally biased region" description="Low complexity" evidence="1">
    <location>
        <begin position="110"/>
        <end position="126"/>
    </location>
</feature>
<dbReference type="PATRIC" id="fig|423471.3.peg.171"/>
<comment type="caution">
    <text evidence="2">The sequence shown here is derived from an EMBL/GenBank/DDBJ whole genome shotgun (WGS) entry which is preliminary data.</text>
</comment>
<accession>G5IY29</accession>
<evidence type="ECO:0000256" key="1">
    <source>
        <dbReference type="SAM" id="MobiDB-lite"/>
    </source>
</evidence>
<sequence length="126" mass="14408">MMSRQTWSSISVYDFFRTCNWVGETSNIKDFDAVELIENSQSLLALNLKDFLGKSNWKGHQEPQTFSEQVQLSPESLLSLSVNTFFRGIRWKKPPEIAPMPKKSSFTPPNDNTSSDLDLNNLSDLF</sequence>
<evidence type="ECO:0000313" key="3">
    <source>
        <dbReference type="Proteomes" id="UP000003477"/>
    </source>
</evidence>
<dbReference type="GeneID" id="88764152"/>
<feature type="region of interest" description="Disordered" evidence="1">
    <location>
        <begin position="94"/>
        <end position="126"/>
    </location>
</feature>
<evidence type="ECO:0000313" key="2">
    <source>
        <dbReference type="EMBL" id="EHJ15157.1"/>
    </source>
</evidence>
<proteinExistence type="predicted"/>
<protein>
    <submittedName>
        <fullName evidence="2">Uncharacterized protein</fullName>
    </submittedName>
</protein>
<name>G5IY29_CROWT</name>
<gene>
    <name evidence="2" type="ORF">CWATWH0003_0186</name>
</gene>
<dbReference type="Proteomes" id="UP000003477">
    <property type="component" value="Unassembled WGS sequence"/>
</dbReference>